<reference evidence="1" key="2">
    <citation type="journal article" date="2015" name="Data Brief">
        <title>Shoot transcriptome of the giant reed, Arundo donax.</title>
        <authorList>
            <person name="Barrero R.A."/>
            <person name="Guerrero F.D."/>
            <person name="Moolhuijzen P."/>
            <person name="Goolsby J.A."/>
            <person name="Tidwell J."/>
            <person name="Bellgard S.E."/>
            <person name="Bellgard M.I."/>
        </authorList>
    </citation>
    <scope>NUCLEOTIDE SEQUENCE</scope>
    <source>
        <tissue evidence="1">Shoot tissue taken approximately 20 cm above the soil surface</tissue>
    </source>
</reference>
<reference evidence="1" key="1">
    <citation type="submission" date="2014-09" db="EMBL/GenBank/DDBJ databases">
        <authorList>
            <person name="Magalhaes I.L.F."/>
            <person name="Oliveira U."/>
            <person name="Santos F.R."/>
            <person name="Vidigal T.H.D.A."/>
            <person name="Brescovit A.D."/>
            <person name="Santos A.J."/>
        </authorList>
    </citation>
    <scope>NUCLEOTIDE SEQUENCE</scope>
    <source>
        <tissue evidence="1">Shoot tissue taken approximately 20 cm above the soil surface</tissue>
    </source>
</reference>
<proteinExistence type="predicted"/>
<dbReference type="AlphaFoldDB" id="A0A0A9E0R1"/>
<organism evidence="1">
    <name type="scientific">Arundo donax</name>
    <name type="common">Giant reed</name>
    <name type="synonym">Donax arundinaceus</name>
    <dbReference type="NCBI Taxonomy" id="35708"/>
    <lineage>
        <taxon>Eukaryota</taxon>
        <taxon>Viridiplantae</taxon>
        <taxon>Streptophyta</taxon>
        <taxon>Embryophyta</taxon>
        <taxon>Tracheophyta</taxon>
        <taxon>Spermatophyta</taxon>
        <taxon>Magnoliopsida</taxon>
        <taxon>Liliopsida</taxon>
        <taxon>Poales</taxon>
        <taxon>Poaceae</taxon>
        <taxon>PACMAD clade</taxon>
        <taxon>Arundinoideae</taxon>
        <taxon>Arundineae</taxon>
        <taxon>Arundo</taxon>
    </lineage>
</organism>
<name>A0A0A9E0R1_ARUDO</name>
<protein>
    <submittedName>
        <fullName evidence="1">Uncharacterized protein</fullName>
    </submittedName>
</protein>
<evidence type="ECO:0000313" key="1">
    <source>
        <dbReference type="EMBL" id="JAD91515.1"/>
    </source>
</evidence>
<dbReference type="EMBL" id="GBRH01206380">
    <property type="protein sequence ID" value="JAD91515.1"/>
    <property type="molecule type" value="Transcribed_RNA"/>
</dbReference>
<sequence>MTMVWLVLHWSQMHPPYRFVPLMLPASIPQSAPVKQNLPKCKVQIATL</sequence>
<accession>A0A0A9E0R1</accession>